<dbReference type="SUPFAM" id="SSF52540">
    <property type="entry name" value="P-loop containing nucleoside triphosphate hydrolases"/>
    <property type="match status" value="1"/>
</dbReference>
<dbReference type="RefSeq" id="WP_277645570.1">
    <property type="nucleotide sequence ID" value="NZ_JALBUR010000002.1"/>
</dbReference>
<dbReference type="InterPro" id="IPR027417">
    <property type="entry name" value="P-loop_NTPase"/>
</dbReference>
<evidence type="ECO:0000259" key="6">
    <source>
        <dbReference type="Pfam" id="PF22740"/>
    </source>
</evidence>
<dbReference type="InterPro" id="IPR053930">
    <property type="entry name" value="RapZ-like_N"/>
</dbReference>
<organism evidence="7 8">
    <name type="scientific">Grylomicrobium aquisgranensis</name>
    <dbReference type="NCBI Taxonomy" id="2926318"/>
    <lineage>
        <taxon>Bacteria</taxon>
        <taxon>Bacillati</taxon>
        <taxon>Bacillota</taxon>
        <taxon>Erysipelotrichia</taxon>
        <taxon>Erysipelotrichales</taxon>
        <taxon>Erysipelotrichaceae</taxon>
        <taxon>Grylomicrobium</taxon>
    </lineage>
</organism>
<evidence type="ECO:0000256" key="3">
    <source>
        <dbReference type="ARBA" id="ARBA00023134"/>
    </source>
</evidence>
<dbReference type="Gene3D" id="3.40.50.300">
    <property type="entry name" value="P-loop containing nucleotide triphosphate hydrolases"/>
    <property type="match status" value="1"/>
</dbReference>
<dbReference type="Pfam" id="PF03668">
    <property type="entry name" value="RapZ-like_N"/>
    <property type="match status" value="1"/>
</dbReference>
<protein>
    <submittedName>
        <fullName evidence="7">RNase adapter RapZ</fullName>
    </submittedName>
</protein>
<dbReference type="NCBIfam" id="NF003828">
    <property type="entry name" value="PRK05416.1"/>
    <property type="match status" value="1"/>
</dbReference>
<name>A0AB35U370_9FIRM</name>
<proteinExistence type="inferred from homology"/>
<sequence length="292" mass="33692">METQKKKKVILISGMSGAGKSTAARILEDMGYHVIDNFPVQLISLLVDMIETSTDPRYSYVALSTSAQDFPAFLRGLKGQNMTISVLFLDASDAVILHRYKSTRRMHPLLLSNTCNTLDEAISVERQMLARNVNNSFVTIDTSFLQEKEFKRKLEKYFSKSAVPAFSISFVSFGYKYGVPMDADLMIDVRFLPNPFWEVELRPYSGNDACVYNYVMDKPETQEFIKRLLSFLDYAFAQYEKEGKNHFTVAIGCTGGQHRSVTITNFLYEHYRKIYNCYKEHRDQKEWIREDA</sequence>
<keyword evidence="1 4" id="KW-0547">Nucleotide-binding</keyword>
<keyword evidence="2 4" id="KW-0067">ATP-binding</keyword>
<reference evidence="7 8" key="1">
    <citation type="submission" date="2022-03" db="EMBL/GenBank/DDBJ databases">
        <title>Novel taxa within the pig intestine.</title>
        <authorList>
            <person name="Wylensek D."/>
            <person name="Bishof K."/>
            <person name="Afrizal A."/>
            <person name="Clavel T."/>
        </authorList>
    </citation>
    <scope>NUCLEOTIDE SEQUENCE [LARGE SCALE GENOMIC DNA]</scope>
    <source>
        <strain evidence="7 8">CLA-KB-P133</strain>
    </source>
</reference>
<dbReference type="InterPro" id="IPR005337">
    <property type="entry name" value="RapZ-like"/>
</dbReference>
<evidence type="ECO:0000256" key="4">
    <source>
        <dbReference type="HAMAP-Rule" id="MF_00636"/>
    </source>
</evidence>
<keyword evidence="8" id="KW-1185">Reference proteome</keyword>
<dbReference type="PANTHER" id="PTHR30448">
    <property type="entry name" value="RNASE ADAPTER PROTEIN RAPZ"/>
    <property type="match status" value="1"/>
</dbReference>
<evidence type="ECO:0000259" key="5">
    <source>
        <dbReference type="Pfam" id="PF03668"/>
    </source>
</evidence>
<comment type="caution">
    <text evidence="7">The sequence shown here is derived from an EMBL/GenBank/DDBJ whole genome shotgun (WGS) entry which is preliminary data.</text>
</comment>
<dbReference type="EMBL" id="JALBUR010000002">
    <property type="protein sequence ID" value="MDX8418717.1"/>
    <property type="molecule type" value="Genomic_DNA"/>
</dbReference>
<gene>
    <name evidence="7" type="primary">rapZ</name>
    <name evidence="7" type="ORF">MOZ60_01260</name>
</gene>
<dbReference type="PIRSF" id="PIRSF005052">
    <property type="entry name" value="P-loopkin"/>
    <property type="match status" value="1"/>
</dbReference>
<dbReference type="InterPro" id="IPR053931">
    <property type="entry name" value="RapZ_C"/>
</dbReference>
<accession>A0AB35U370</accession>
<dbReference type="Proteomes" id="UP001286174">
    <property type="component" value="Unassembled WGS sequence"/>
</dbReference>
<dbReference type="GO" id="GO:0005525">
    <property type="term" value="F:GTP binding"/>
    <property type="evidence" value="ECO:0007669"/>
    <property type="project" value="UniProtKB-UniRule"/>
</dbReference>
<evidence type="ECO:0000313" key="8">
    <source>
        <dbReference type="Proteomes" id="UP001286174"/>
    </source>
</evidence>
<feature type="domain" description="RapZ-like N-terminal" evidence="5">
    <location>
        <begin position="8"/>
        <end position="159"/>
    </location>
</feature>
<keyword evidence="3 4" id="KW-0342">GTP-binding</keyword>
<feature type="binding site" evidence="4">
    <location>
        <begin position="55"/>
        <end position="58"/>
    </location>
    <ligand>
        <name>GTP</name>
        <dbReference type="ChEBI" id="CHEBI:37565"/>
    </ligand>
</feature>
<evidence type="ECO:0000256" key="1">
    <source>
        <dbReference type="ARBA" id="ARBA00022741"/>
    </source>
</evidence>
<dbReference type="Pfam" id="PF22740">
    <property type="entry name" value="PapZ_C"/>
    <property type="match status" value="1"/>
</dbReference>
<evidence type="ECO:0000313" key="7">
    <source>
        <dbReference type="EMBL" id="MDX8418717.1"/>
    </source>
</evidence>
<feature type="domain" description="RapZ C-terminal" evidence="6">
    <location>
        <begin position="167"/>
        <end position="284"/>
    </location>
</feature>
<evidence type="ECO:0000256" key="2">
    <source>
        <dbReference type="ARBA" id="ARBA00022840"/>
    </source>
</evidence>
<feature type="binding site" evidence="4">
    <location>
        <begin position="14"/>
        <end position="21"/>
    </location>
    <ligand>
        <name>ATP</name>
        <dbReference type="ChEBI" id="CHEBI:30616"/>
    </ligand>
</feature>
<dbReference type="HAMAP" id="MF_00636">
    <property type="entry name" value="RapZ_like"/>
    <property type="match status" value="1"/>
</dbReference>
<dbReference type="AlphaFoldDB" id="A0AB35U370"/>
<dbReference type="PANTHER" id="PTHR30448:SF0">
    <property type="entry name" value="RNASE ADAPTER PROTEIN RAPZ"/>
    <property type="match status" value="1"/>
</dbReference>
<dbReference type="GO" id="GO:0005524">
    <property type="term" value="F:ATP binding"/>
    <property type="evidence" value="ECO:0007669"/>
    <property type="project" value="UniProtKB-UniRule"/>
</dbReference>